<dbReference type="AlphaFoldDB" id="A0A183SDJ1"/>
<dbReference type="EMBL" id="UYSU01032215">
    <property type="protein sequence ID" value="VDL88674.1"/>
    <property type="molecule type" value="Genomic_DNA"/>
</dbReference>
<protein>
    <submittedName>
        <fullName evidence="2 4">Uncharacterized protein</fullName>
    </submittedName>
</protein>
<proteinExistence type="predicted"/>
<reference evidence="4" key="1">
    <citation type="submission" date="2016-06" db="UniProtKB">
        <authorList>
            <consortium name="WormBaseParasite"/>
        </authorList>
    </citation>
    <scope>IDENTIFICATION</scope>
</reference>
<feature type="region of interest" description="Disordered" evidence="1">
    <location>
        <begin position="1"/>
        <end position="24"/>
    </location>
</feature>
<dbReference type="Proteomes" id="UP000275846">
    <property type="component" value="Unassembled WGS sequence"/>
</dbReference>
<gene>
    <name evidence="2" type="ORF">SSLN_LOCUS2289</name>
</gene>
<organism evidence="4">
    <name type="scientific">Schistocephalus solidus</name>
    <name type="common">Tapeworm</name>
    <dbReference type="NCBI Taxonomy" id="70667"/>
    <lineage>
        <taxon>Eukaryota</taxon>
        <taxon>Metazoa</taxon>
        <taxon>Spiralia</taxon>
        <taxon>Lophotrochozoa</taxon>
        <taxon>Platyhelminthes</taxon>
        <taxon>Cestoda</taxon>
        <taxon>Eucestoda</taxon>
        <taxon>Diphyllobothriidea</taxon>
        <taxon>Diphyllobothriidae</taxon>
        <taxon>Schistocephalus</taxon>
    </lineage>
</organism>
<keyword evidence="3" id="KW-1185">Reference proteome</keyword>
<feature type="region of interest" description="Disordered" evidence="1">
    <location>
        <begin position="201"/>
        <end position="221"/>
    </location>
</feature>
<reference evidence="2 3" key="2">
    <citation type="submission" date="2018-11" db="EMBL/GenBank/DDBJ databases">
        <authorList>
            <consortium name="Pathogen Informatics"/>
        </authorList>
    </citation>
    <scope>NUCLEOTIDE SEQUENCE [LARGE SCALE GENOMIC DNA]</scope>
    <source>
        <strain evidence="2 3">NST_G2</strain>
    </source>
</reference>
<feature type="compositionally biased region" description="Low complexity" evidence="1">
    <location>
        <begin position="1"/>
        <end position="20"/>
    </location>
</feature>
<evidence type="ECO:0000256" key="1">
    <source>
        <dbReference type="SAM" id="MobiDB-lite"/>
    </source>
</evidence>
<sequence>MNTATVTPTSNLTTTTIPTTGDQILDTSPSSSNGLILPGITTVAITADITDTASLTPTSTETTSDAHHQYCGIDFYLSSLRPHIQITCNSIAQRIANQYLQNQHMAKIVASTALTHKFAAWAYSVTYAYTKVESTTMLAHLMRFPIYQRLYPSSPMSATASTRSPTSAESAHPYPSSCPFRTKEQHVSSWSVIWESITQKSATQGQKHQHSPTPPTSSLCTVNTRSHTAWAY</sequence>
<evidence type="ECO:0000313" key="4">
    <source>
        <dbReference type="WBParaSite" id="SSLN_0000235901-mRNA-1"/>
    </source>
</evidence>
<dbReference type="WBParaSite" id="SSLN_0000235901-mRNA-1">
    <property type="protein sequence ID" value="SSLN_0000235901-mRNA-1"/>
    <property type="gene ID" value="SSLN_0000235901"/>
</dbReference>
<accession>A0A183SDJ1</accession>
<name>A0A183SDJ1_SCHSO</name>
<evidence type="ECO:0000313" key="3">
    <source>
        <dbReference type="Proteomes" id="UP000275846"/>
    </source>
</evidence>
<evidence type="ECO:0000313" key="2">
    <source>
        <dbReference type="EMBL" id="VDL88674.1"/>
    </source>
</evidence>